<organism evidence="11 12">
    <name type="scientific">Methylophilales bacterium MBRS-H7</name>
    <dbReference type="NCBI Taxonomy" id="1623450"/>
    <lineage>
        <taxon>Bacteria</taxon>
        <taxon>Pseudomonadati</taxon>
        <taxon>Pseudomonadota</taxon>
        <taxon>Betaproteobacteria</taxon>
        <taxon>Nitrosomonadales</taxon>
        <taxon>OM43 clade</taxon>
    </lineage>
</organism>
<dbReference type="PANTHER" id="PTHR43406:SF1">
    <property type="entry name" value="TRYPTOPHAN SYNTHASE ALPHA CHAIN, CHLOROPLASTIC"/>
    <property type="match status" value="1"/>
</dbReference>
<dbReference type="UniPathway" id="UPA00035">
    <property type="reaction ID" value="UER00044"/>
</dbReference>
<comment type="pathway">
    <text evidence="2 9">Amino-acid biosynthesis; L-tryptophan biosynthesis; L-tryptophan from chorismate: step 5/5.</text>
</comment>
<evidence type="ECO:0000256" key="8">
    <source>
        <dbReference type="ARBA" id="ARBA00049047"/>
    </source>
</evidence>
<dbReference type="SUPFAM" id="SSF51366">
    <property type="entry name" value="Ribulose-phoshate binding barrel"/>
    <property type="match status" value="1"/>
</dbReference>
<protein>
    <recommendedName>
        <fullName evidence="9">Tryptophan synthase alpha chain</fullName>
        <ecNumber evidence="9">4.2.1.20</ecNumber>
    </recommendedName>
</protein>
<dbReference type="OrthoDB" id="9804578at2"/>
<evidence type="ECO:0000256" key="1">
    <source>
        <dbReference type="ARBA" id="ARBA00003365"/>
    </source>
</evidence>
<dbReference type="InterPro" id="IPR018204">
    <property type="entry name" value="Trp_synthase_alpha_AS"/>
</dbReference>
<dbReference type="EMBL" id="CP011002">
    <property type="protein sequence ID" value="AKO65312.1"/>
    <property type="molecule type" value="Genomic_DNA"/>
</dbReference>
<dbReference type="EC" id="4.2.1.20" evidence="9"/>
<evidence type="ECO:0000256" key="7">
    <source>
        <dbReference type="ARBA" id="ARBA00023239"/>
    </source>
</evidence>
<evidence type="ECO:0000256" key="5">
    <source>
        <dbReference type="ARBA" id="ARBA00022822"/>
    </source>
</evidence>
<evidence type="ECO:0000313" key="12">
    <source>
        <dbReference type="Proteomes" id="UP000066549"/>
    </source>
</evidence>
<evidence type="ECO:0000256" key="10">
    <source>
        <dbReference type="RuleBase" id="RU003662"/>
    </source>
</evidence>
<evidence type="ECO:0000256" key="2">
    <source>
        <dbReference type="ARBA" id="ARBA00004733"/>
    </source>
</evidence>
<dbReference type="Gene3D" id="3.20.20.70">
    <property type="entry name" value="Aldolase class I"/>
    <property type="match status" value="1"/>
</dbReference>
<evidence type="ECO:0000256" key="6">
    <source>
        <dbReference type="ARBA" id="ARBA00023141"/>
    </source>
</evidence>
<keyword evidence="12" id="KW-1185">Reference proteome</keyword>
<sequence length="263" mass="29031">MSRITKTFSLLKSNNKKALIPFITAGDPSVEMTKKILHQLVDSGADMIELGIPFSDPMADGPVIQRASERALANNVGIRKTFEIAKEFRSSDPDTPLILMGYANPIEAIGLDEFLRLCKEADIDGIITVDYPHEESNEYVTKLRENDIDAIFLLAPTTEKERIKQIIKQASGFLYYVSLKGVTGAQNIDIDQVKHRVAEIKSLADLPVGVGFGVRDPETAKAVASFSDAIVIGSRIIQEIEKSNQDNMLENISKIIKSIREAI</sequence>
<name>A0A0H4J9Z8_9PROT</name>
<dbReference type="Proteomes" id="UP000066549">
    <property type="component" value="Chromosome"/>
</dbReference>
<keyword evidence="6 9" id="KW-0057">Aromatic amino acid biosynthesis</keyword>
<dbReference type="PROSITE" id="PS00167">
    <property type="entry name" value="TRP_SYNTHASE_ALPHA"/>
    <property type="match status" value="1"/>
</dbReference>
<comment type="subunit">
    <text evidence="3 9">Tetramer of two alpha and two beta chains.</text>
</comment>
<accession>A0A0H4J9Z8</accession>
<dbReference type="Pfam" id="PF00290">
    <property type="entry name" value="Trp_syntA"/>
    <property type="match status" value="1"/>
</dbReference>
<dbReference type="InterPro" id="IPR011060">
    <property type="entry name" value="RibuloseP-bd_barrel"/>
</dbReference>
<comment type="similarity">
    <text evidence="9 10">Belongs to the TrpA family.</text>
</comment>
<dbReference type="InterPro" id="IPR013785">
    <property type="entry name" value="Aldolase_TIM"/>
</dbReference>
<dbReference type="GO" id="GO:0004834">
    <property type="term" value="F:tryptophan synthase activity"/>
    <property type="evidence" value="ECO:0007669"/>
    <property type="project" value="UniProtKB-UniRule"/>
</dbReference>
<reference evidence="11 12" key="1">
    <citation type="submission" date="2015-03" db="EMBL/GenBank/DDBJ databases">
        <title>Comparative analysis of the OM43 clade including a novel species from Red Sea uncovers genomic and metabolic diversity among marine methylotrophs.</title>
        <authorList>
            <person name="Jimenez-Infante F."/>
            <person name="Ngugi D.K."/>
            <person name="Vinu M."/>
            <person name="Alam I."/>
            <person name="Kamau A."/>
            <person name="Blom J."/>
            <person name="Bajic V.B."/>
            <person name="Stingl U."/>
        </authorList>
    </citation>
    <scope>NUCLEOTIDE SEQUENCE [LARGE SCALE GENOMIC DNA]</scope>
    <source>
        <strain evidence="11 12">MBRSH7</strain>
    </source>
</reference>
<evidence type="ECO:0000256" key="9">
    <source>
        <dbReference type="HAMAP-Rule" id="MF_00131"/>
    </source>
</evidence>
<evidence type="ECO:0000256" key="4">
    <source>
        <dbReference type="ARBA" id="ARBA00022605"/>
    </source>
</evidence>
<keyword evidence="7 9" id="KW-0456">Lyase</keyword>
<dbReference type="GO" id="GO:0005829">
    <property type="term" value="C:cytosol"/>
    <property type="evidence" value="ECO:0007669"/>
    <property type="project" value="TreeGrafter"/>
</dbReference>
<dbReference type="AlphaFoldDB" id="A0A0H4J9Z8"/>
<feature type="active site" description="Proton acceptor" evidence="9">
    <location>
        <position position="60"/>
    </location>
</feature>
<dbReference type="PATRIC" id="fig|1623450.3.peg.131"/>
<comment type="function">
    <text evidence="1 9">The alpha subunit is responsible for the aldol cleavage of indoleglycerol phosphate to indole and glyceraldehyde 3-phosphate.</text>
</comment>
<evidence type="ECO:0000256" key="3">
    <source>
        <dbReference type="ARBA" id="ARBA00011270"/>
    </source>
</evidence>
<gene>
    <name evidence="9" type="primary">trpA</name>
    <name evidence="11" type="ORF">VI33_00645</name>
</gene>
<dbReference type="NCBIfam" id="TIGR00262">
    <property type="entry name" value="trpA"/>
    <property type="match status" value="1"/>
</dbReference>
<feature type="active site" description="Proton acceptor" evidence="9">
    <location>
        <position position="49"/>
    </location>
</feature>
<dbReference type="PANTHER" id="PTHR43406">
    <property type="entry name" value="TRYPTOPHAN SYNTHASE, ALPHA CHAIN"/>
    <property type="match status" value="1"/>
</dbReference>
<dbReference type="InterPro" id="IPR002028">
    <property type="entry name" value="Trp_synthase_suA"/>
</dbReference>
<dbReference type="CDD" id="cd04724">
    <property type="entry name" value="Tryptophan_synthase_alpha"/>
    <property type="match status" value="1"/>
</dbReference>
<comment type="catalytic activity">
    <reaction evidence="8 9">
        <text>(1S,2R)-1-C-(indol-3-yl)glycerol 3-phosphate + L-serine = D-glyceraldehyde 3-phosphate + L-tryptophan + H2O</text>
        <dbReference type="Rhea" id="RHEA:10532"/>
        <dbReference type="ChEBI" id="CHEBI:15377"/>
        <dbReference type="ChEBI" id="CHEBI:33384"/>
        <dbReference type="ChEBI" id="CHEBI:57912"/>
        <dbReference type="ChEBI" id="CHEBI:58866"/>
        <dbReference type="ChEBI" id="CHEBI:59776"/>
        <dbReference type="EC" id="4.2.1.20"/>
    </reaction>
</comment>
<dbReference type="HAMAP" id="MF_00131">
    <property type="entry name" value="Trp_synth_alpha"/>
    <property type="match status" value="1"/>
</dbReference>
<evidence type="ECO:0000313" key="11">
    <source>
        <dbReference type="EMBL" id="AKO65312.1"/>
    </source>
</evidence>
<dbReference type="FunFam" id="3.20.20.70:FF:000037">
    <property type="entry name" value="Tryptophan synthase alpha chain"/>
    <property type="match status" value="1"/>
</dbReference>
<keyword evidence="5 9" id="KW-0822">Tryptophan biosynthesis</keyword>
<keyword evidence="4 9" id="KW-0028">Amino-acid biosynthesis</keyword>
<proteinExistence type="inferred from homology"/>